<protein>
    <submittedName>
        <fullName evidence="1">Uncharacterized protein</fullName>
    </submittedName>
</protein>
<evidence type="ECO:0000313" key="1">
    <source>
        <dbReference type="EMBL" id="MBI6885814.1"/>
    </source>
</evidence>
<dbReference type="RefSeq" id="WP_198747741.1">
    <property type="nucleotide sequence ID" value="NZ_JAEHTE010000023.1"/>
</dbReference>
<sequence>MQLEMFQVGLRLALKPKLVPYESCEPYEPERACTCCGEFWPLDGEFWYRDAKNREGFATQCKACLVEKEAALHAGSPTPKKKVMEHLVITEGEKACTRCRERKPMTTEHYRRDASSSDGCMSRCKICLRAIDKVRLAKKRVLREAAKSLLETPRPLTA</sequence>
<dbReference type="AlphaFoldDB" id="A0A8I1EIH5"/>
<gene>
    <name evidence="1" type="ORF">JEU22_18055</name>
</gene>
<reference evidence="1" key="1">
    <citation type="submission" date="2020-12" db="EMBL/GenBank/DDBJ databases">
        <title>Enhanced detection system for hospital associated transmission using whole genome sequencing surveillance.</title>
        <authorList>
            <person name="Harrison L.H."/>
            <person name="Van Tyne D."/>
            <person name="Marsh J.W."/>
            <person name="Griffith M.P."/>
            <person name="Snyder D.J."/>
            <person name="Cooper V.S."/>
            <person name="Mustapha M."/>
        </authorList>
    </citation>
    <scope>NUCLEOTIDE SEQUENCE</scope>
    <source>
        <strain evidence="1">PSB00042</strain>
    </source>
</reference>
<dbReference type="EMBL" id="JAEHTE010000023">
    <property type="protein sequence ID" value="MBI6885814.1"/>
    <property type="molecule type" value="Genomic_DNA"/>
</dbReference>
<name>A0A8I1EIH5_PSEPU</name>
<comment type="caution">
    <text evidence="1">The sequence shown here is derived from an EMBL/GenBank/DDBJ whole genome shotgun (WGS) entry which is preliminary data.</text>
</comment>
<accession>A0A8I1EIH5</accession>
<organism evidence="1 2">
    <name type="scientific">Pseudomonas putida</name>
    <name type="common">Arthrobacter siderocapsulatus</name>
    <dbReference type="NCBI Taxonomy" id="303"/>
    <lineage>
        <taxon>Bacteria</taxon>
        <taxon>Pseudomonadati</taxon>
        <taxon>Pseudomonadota</taxon>
        <taxon>Gammaproteobacteria</taxon>
        <taxon>Pseudomonadales</taxon>
        <taxon>Pseudomonadaceae</taxon>
        <taxon>Pseudomonas</taxon>
    </lineage>
</organism>
<proteinExistence type="predicted"/>
<dbReference type="Proteomes" id="UP000637061">
    <property type="component" value="Unassembled WGS sequence"/>
</dbReference>
<evidence type="ECO:0000313" key="2">
    <source>
        <dbReference type="Proteomes" id="UP000637061"/>
    </source>
</evidence>